<dbReference type="Proteomes" id="UP000255541">
    <property type="component" value="Unassembled WGS sequence"/>
</dbReference>
<organism evidence="1 2">
    <name type="scientific">Pseudomonas fluorescens</name>
    <dbReference type="NCBI Taxonomy" id="294"/>
    <lineage>
        <taxon>Bacteria</taxon>
        <taxon>Pseudomonadati</taxon>
        <taxon>Pseudomonadota</taxon>
        <taxon>Gammaproteobacteria</taxon>
        <taxon>Pseudomonadales</taxon>
        <taxon>Pseudomonadaceae</taxon>
        <taxon>Pseudomonas</taxon>
    </lineage>
</organism>
<sequence length="307" mass="33261">MATSLLKDGFPKAHLTTRERIESNIDLRRLFAVIDADPAIAGAGVVYLDAQLWPVTLREFQPICSVLPKRVILREMPRSMARLDFVRRLEHEPRESQLVFEAINTSLSCGAAVLGWIVVLSGSVATPFTAGVSSFVVTAGVSAAIASSAQCAIGAVRTFNEQYRPAENDHMDDSDWYNTVSPILDGVSLVGIGAGTLTTVRLLKASKKSLGKSWYELLRGLTRQERKKLTNELLALRDPSLTTKILKLKQRAGGLPKSYSSDQIRHATLTQLKDVLGGGLGLAGSYQNGHVGSAATIVIGLYEEITE</sequence>
<dbReference type="AlphaFoldDB" id="A0A7Z6MQB6"/>
<dbReference type="EMBL" id="QRBA01000031">
    <property type="protein sequence ID" value="RDS87037.1"/>
    <property type="molecule type" value="Genomic_DNA"/>
</dbReference>
<accession>A0A7Z6MQB6</accession>
<protein>
    <submittedName>
        <fullName evidence="1">NAD synthetase</fullName>
    </submittedName>
</protein>
<evidence type="ECO:0000313" key="2">
    <source>
        <dbReference type="Proteomes" id="UP000255541"/>
    </source>
</evidence>
<proteinExistence type="predicted"/>
<gene>
    <name evidence="1" type="ORF">DL347_31910</name>
</gene>
<comment type="caution">
    <text evidence="1">The sequence shown here is derived from an EMBL/GenBank/DDBJ whole genome shotgun (WGS) entry which is preliminary data.</text>
</comment>
<dbReference type="RefSeq" id="WP_115489124.1">
    <property type="nucleotide sequence ID" value="NZ_QRBA01000031.1"/>
</dbReference>
<reference evidence="1 2" key="1">
    <citation type="submission" date="2018-07" db="EMBL/GenBank/DDBJ databases">
        <title>Draft Genome Sequence of Pseudomonas fluorescens AHK-1 associated with canker disease of kiwifruit.</title>
        <authorList>
            <person name="Wu Z."/>
        </authorList>
    </citation>
    <scope>NUCLEOTIDE SEQUENCE [LARGE SCALE GENOMIC DNA]</scope>
    <source>
        <strain evidence="1 2">AHK-1</strain>
    </source>
</reference>
<evidence type="ECO:0000313" key="1">
    <source>
        <dbReference type="EMBL" id="RDS87037.1"/>
    </source>
</evidence>
<name>A0A7Z6MQB6_PSEFL</name>